<feature type="region of interest" description="Disordered" evidence="1">
    <location>
        <begin position="311"/>
        <end position="335"/>
    </location>
</feature>
<evidence type="ECO:0008006" key="3">
    <source>
        <dbReference type="Google" id="ProtNLM"/>
    </source>
</evidence>
<proteinExistence type="predicted"/>
<feature type="compositionally biased region" description="Low complexity" evidence="1">
    <location>
        <begin position="192"/>
        <end position="207"/>
    </location>
</feature>
<feature type="region of interest" description="Disordered" evidence="1">
    <location>
        <begin position="189"/>
        <end position="250"/>
    </location>
</feature>
<gene>
    <name evidence="2" type="ORF">OG477_42680</name>
</gene>
<feature type="compositionally biased region" description="Pro residues" evidence="1">
    <location>
        <begin position="208"/>
        <end position="219"/>
    </location>
</feature>
<name>A0AAU1I8R8_9ACTN</name>
<feature type="compositionally biased region" description="Pro residues" evidence="1">
    <location>
        <begin position="163"/>
        <end position="173"/>
    </location>
</feature>
<dbReference type="InterPro" id="IPR001387">
    <property type="entry name" value="Cro/C1-type_HTH"/>
</dbReference>
<evidence type="ECO:0000256" key="1">
    <source>
        <dbReference type="SAM" id="MobiDB-lite"/>
    </source>
</evidence>
<protein>
    <recommendedName>
        <fullName evidence="3">Transcriptional regulator</fullName>
    </recommendedName>
</protein>
<dbReference type="AlphaFoldDB" id="A0AAU1I8R8"/>
<feature type="compositionally biased region" description="Basic and acidic residues" evidence="1">
    <location>
        <begin position="313"/>
        <end position="326"/>
    </location>
</feature>
<feature type="compositionally biased region" description="Low complexity" evidence="1">
    <location>
        <begin position="135"/>
        <end position="145"/>
    </location>
</feature>
<organism evidence="2">
    <name type="scientific">Streptomyces sp. NBC_00180</name>
    <dbReference type="NCBI Taxonomy" id="2903632"/>
    <lineage>
        <taxon>Bacteria</taxon>
        <taxon>Bacillati</taxon>
        <taxon>Actinomycetota</taxon>
        <taxon>Actinomycetes</taxon>
        <taxon>Kitasatosporales</taxon>
        <taxon>Streptomycetaceae</taxon>
        <taxon>Streptomyces</taxon>
    </lineage>
</organism>
<accession>A0AAU1I8R8</accession>
<sequence length="335" mass="36807">MGTEERSARNYGSDTVARLDRGAGVQAGRFAVEMWTDEDEQQLGALIKACRSGAVTATVDAIAAQWGMPTQNVIDWLQTAAWYSPGVQGASQGVSVTENDPAVWNDWLQDVCLSDSYQMPAVQQGHTVPYPAPGHPAAGPGAHAPQYVQYPGHTGAPNSLPQQPAPTGQPPTYPANAWTWVEERPQDDYEVTQPAHHAHTAQQAYPAVPDPAGPAPSKPHPTTKGKQDNRQAQPSAPTRKKQKHQPVHQPVTGFRIGRDETFIACMKRLRNYRGLSQWDVGFQSSVGNWETGSVPPKWRVARRWVEALTGGEHPTEEERNLREQLFDLHSSQNPR</sequence>
<feature type="region of interest" description="Disordered" evidence="1">
    <location>
        <begin position="124"/>
        <end position="175"/>
    </location>
</feature>
<evidence type="ECO:0000313" key="2">
    <source>
        <dbReference type="EMBL" id="WTP91558.1"/>
    </source>
</evidence>
<dbReference type="CDD" id="cd00093">
    <property type="entry name" value="HTH_XRE"/>
    <property type="match status" value="1"/>
</dbReference>
<dbReference type="EMBL" id="CP108140">
    <property type="protein sequence ID" value="WTP91558.1"/>
    <property type="molecule type" value="Genomic_DNA"/>
</dbReference>
<reference evidence="2" key="1">
    <citation type="submission" date="2022-10" db="EMBL/GenBank/DDBJ databases">
        <title>The complete genomes of actinobacterial strains from the NBC collection.</title>
        <authorList>
            <person name="Joergensen T.S."/>
            <person name="Alvarez Arevalo M."/>
            <person name="Sterndorff E.B."/>
            <person name="Faurdal D."/>
            <person name="Vuksanovic O."/>
            <person name="Mourched A.-S."/>
            <person name="Charusanti P."/>
            <person name="Shaw S."/>
            <person name="Blin K."/>
            <person name="Weber T."/>
        </authorList>
    </citation>
    <scope>NUCLEOTIDE SEQUENCE</scope>
    <source>
        <strain evidence="2">NBC 00180</strain>
    </source>
</reference>